<evidence type="ECO:0000313" key="2">
    <source>
        <dbReference type="Proteomes" id="UP000028701"/>
    </source>
</evidence>
<dbReference type="OrthoDB" id="4954742at2"/>
<dbReference type="InterPro" id="IPR009389">
    <property type="entry name" value="DUF1045"/>
</dbReference>
<gene>
    <name evidence="1" type="ORF">RRU01S_03_01740</name>
</gene>
<accession>A0A081CQQ9</accession>
<evidence type="ECO:0000313" key="1">
    <source>
        <dbReference type="EMBL" id="GAK69005.1"/>
    </source>
</evidence>
<name>A0A081CQQ9_9HYPH</name>
<organism evidence="1 2">
    <name type="scientific">Agrobacterium rubi TR3 = NBRC 13261</name>
    <dbReference type="NCBI Taxonomy" id="1368415"/>
    <lineage>
        <taxon>Bacteria</taxon>
        <taxon>Pseudomonadati</taxon>
        <taxon>Pseudomonadota</taxon>
        <taxon>Alphaproteobacteria</taxon>
        <taxon>Hyphomicrobiales</taxon>
        <taxon>Rhizobiaceae</taxon>
        <taxon>Rhizobium/Agrobacterium group</taxon>
        <taxon>Agrobacterium</taxon>
    </lineage>
</organism>
<evidence type="ECO:0008006" key="3">
    <source>
        <dbReference type="Google" id="ProtNLM"/>
    </source>
</evidence>
<dbReference type="EMBL" id="BBJU01000003">
    <property type="protein sequence ID" value="GAK69005.1"/>
    <property type="molecule type" value="Genomic_DNA"/>
</dbReference>
<dbReference type="Proteomes" id="UP000028701">
    <property type="component" value="Unassembled WGS sequence"/>
</dbReference>
<dbReference type="eggNOG" id="COG3709">
    <property type="taxonomic scope" value="Bacteria"/>
</dbReference>
<sequence>MRYAIHFTPSPNDPLTHVAAAWLGRDVYSGQSVEPPAVSSLGMQEISYHTALPRRYGFHGTIKAPFRLMTDVSEAALLRGLMHFAGTHQPFTLPPLEIAKLGNIYGLVPSWPSETLNFLAASVVQEFDHYRAPLSDAEIERADPDRLSATQLTNLHRWGHPYVMDEFRFQMMLTGGVVPGDCVRVERAVRGVFGPVLERQVEFSNLALFVEDEPGAPFRVHSLHPMGRVSARKIA</sequence>
<dbReference type="AlphaFoldDB" id="A0A081CQQ9"/>
<dbReference type="RefSeq" id="WP_045228592.1">
    <property type="nucleotide sequence ID" value="NZ_BBJU01000003.1"/>
</dbReference>
<dbReference type="Pfam" id="PF06299">
    <property type="entry name" value="DUF1045"/>
    <property type="match status" value="1"/>
</dbReference>
<comment type="caution">
    <text evidence="1">The sequence shown here is derived from an EMBL/GenBank/DDBJ whole genome shotgun (WGS) entry which is preliminary data.</text>
</comment>
<proteinExistence type="predicted"/>
<protein>
    <recommendedName>
        <fullName evidence="3">DUF1045 domain-containing protein</fullName>
    </recommendedName>
</protein>
<dbReference type="PIRSF" id="PIRSF033328">
    <property type="entry name" value="Phest_Mll4975"/>
    <property type="match status" value="1"/>
</dbReference>
<reference evidence="1 2" key="1">
    <citation type="submission" date="2014-08" db="EMBL/GenBank/DDBJ databases">
        <title>Whole genome shotgun sequence of Rhizobium rubi NBRC 13261.</title>
        <authorList>
            <person name="Katano-Makiyama Y."/>
            <person name="Hosoyama A."/>
            <person name="Hashimoto M."/>
            <person name="Hosoyama Y."/>
            <person name="Noguchi M."/>
            <person name="Tsuchikane K."/>
            <person name="Uohara A."/>
            <person name="Ohji S."/>
            <person name="Ichikawa N."/>
            <person name="Kimura A."/>
            <person name="Yamazoe A."/>
            <person name="Fujita N."/>
        </authorList>
    </citation>
    <scope>NUCLEOTIDE SEQUENCE [LARGE SCALE GENOMIC DNA]</scope>
    <source>
        <strain evidence="1 2">NBRC 13261</strain>
    </source>
</reference>